<evidence type="ECO:0000259" key="1">
    <source>
        <dbReference type="Pfam" id="PF09359"/>
    </source>
</evidence>
<proteinExistence type="predicted"/>
<name>A0A316EAJ5_9BACT</name>
<dbReference type="GO" id="GO:0006799">
    <property type="term" value="P:polyphosphate biosynthetic process"/>
    <property type="evidence" value="ECO:0007669"/>
    <property type="project" value="UniProtKB-ARBA"/>
</dbReference>
<dbReference type="OrthoDB" id="148766at2"/>
<sequence>MNPTFYINQIKDITTQFEKIDLMQMDGVSLMNRVDVKYIIPIHLLPLILEEALPLYRILEVKGERLSAYESKYFDTQDLDLYHHHQSGRGSRYKIRFRTYLNSSLSFLEIKHKNNKGRTIKKRIEGTPNDVFSPQMSQFLEKTSPYRPFDIQENLGVNYRRMTLVNRTSPERLTIDINLQFQGNNQEVNFPKIAIAEVKQEQLGASPIIDIFRKYHLREGSISKYCLGVISTQPTIKYNRFKTKYLHLQKTINQYDLFAINNASTSNSSKYSMV</sequence>
<organism evidence="2 3">
    <name type="scientific">Arcicella aurantiaca</name>
    <dbReference type="NCBI Taxonomy" id="591202"/>
    <lineage>
        <taxon>Bacteria</taxon>
        <taxon>Pseudomonadati</taxon>
        <taxon>Bacteroidota</taxon>
        <taxon>Cytophagia</taxon>
        <taxon>Cytophagales</taxon>
        <taxon>Flectobacillaceae</taxon>
        <taxon>Arcicella</taxon>
    </lineage>
</organism>
<dbReference type="CDD" id="cd07750">
    <property type="entry name" value="PolyPPase_VTC_like"/>
    <property type="match status" value="1"/>
</dbReference>
<protein>
    <submittedName>
        <fullName evidence="2">VTC domain-containing protein</fullName>
    </submittedName>
</protein>
<evidence type="ECO:0000313" key="3">
    <source>
        <dbReference type="Proteomes" id="UP000245489"/>
    </source>
</evidence>
<dbReference type="AlphaFoldDB" id="A0A316EAJ5"/>
<keyword evidence="3" id="KW-1185">Reference proteome</keyword>
<dbReference type="EMBL" id="QGGO01000007">
    <property type="protein sequence ID" value="PWK27475.1"/>
    <property type="molecule type" value="Genomic_DNA"/>
</dbReference>
<evidence type="ECO:0000313" key="2">
    <source>
        <dbReference type="EMBL" id="PWK27475.1"/>
    </source>
</evidence>
<dbReference type="Proteomes" id="UP000245489">
    <property type="component" value="Unassembled WGS sequence"/>
</dbReference>
<comment type="caution">
    <text evidence="2">The sequence shown here is derived from an EMBL/GenBank/DDBJ whole genome shotgun (WGS) entry which is preliminary data.</text>
</comment>
<dbReference type="InterPro" id="IPR042267">
    <property type="entry name" value="VTC_sf"/>
</dbReference>
<dbReference type="Pfam" id="PF09359">
    <property type="entry name" value="VTC"/>
    <property type="match status" value="1"/>
</dbReference>
<reference evidence="2 3" key="1">
    <citation type="submission" date="2018-05" db="EMBL/GenBank/DDBJ databases">
        <title>Genomic Encyclopedia of Archaeal and Bacterial Type Strains, Phase II (KMG-II): from individual species to whole genera.</title>
        <authorList>
            <person name="Goeker M."/>
        </authorList>
    </citation>
    <scope>NUCLEOTIDE SEQUENCE [LARGE SCALE GENOMIC DNA]</scope>
    <source>
        <strain evidence="2 3">DSM 22214</strain>
    </source>
</reference>
<dbReference type="RefSeq" id="WP_109742544.1">
    <property type="nucleotide sequence ID" value="NZ_QGGO01000007.1"/>
</dbReference>
<feature type="domain" description="VTC" evidence="1">
    <location>
        <begin position="32"/>
        <end position="230"/>
    </location>
</feature>
<accession>A0A316EAJ5</accession>
<dbReference type="Gene3D" id="3.20.100.30">
    <property type="entry name" value="VTC, catalytic tunnel domain"/>
    <property type="match status" value="1"/>
</dbReference>
<dbReference type="InterPro" id="IPR018966">
    <property type="entry name" value="VTC_domain"/>
</dbReference>
<gene>
    <name evidence="2" type="ORF">LV89_01789</name>
</gene>